<name>G4RGU0_PELHB</name>
<dbReference type="InterPro" id="IPR029063">
    <property type="entry name" value="SAM-dependent_MTases_sf"/>
</dbReference>
<dbReference type="STRING" id="1082931.KKY_2120"/>
<evidence type="ECO:0000259" key="1">
    <source>
        <dbReference type="Pfam" id="PF08241"/>
    </source>
</evidence>
<keyword evidence="2" id="KW-0808">Transferase</keyword>
<dbReference type="CDD" id="cd02440">
    <property type="entry name" value="AdoMet_MTases"/>
    <property type="match status" value="1"/>
</dbReference>
<sequence>MLFAARGRISPRAGICRFSGLPEKLTTTFLSSGDLIVDRRAHYARMLAEAGDFSSAADLMEQALEGAPGWAAGWMMAGNFHLKADALGSAIAAWQRAAEHDPSGTLGAQMHLAAHGIGEIEPQAQAAYVEALFDQYAGRFEEALLQKLDYVVPGRLMALLGDAMRVLGIDGFARGADLGCGTGLMGERLRHVVSHLTGVDISAAMVAETRDKAIYDGVERAELLDFLGAEGCVADLVTAADVFMYCPALPPIFALVGTVLRPGGLFAFSVERHDGEDSQMLQASLRFAHNRDAVVRALADAGLDVLRVSEETIRRDRGQPVAGLLFVARKPDAEQFGVADIDMGAEAPVTLIN</sequence>
<dbReference type="InterPro" id="IPR011990">
    <property type="entry name" value="TPR-like_helical_dom_sf"/>
</dbReference>
<accession>G4RGU0</accession>
<organism evidence="2 3">
    <name type="scientific">Pelagibacterium halotolerans (strain DSM 22347 / JCM 15775 / CGMCC 1.7692 / B2)</name>
    <dbReference type="NCBI Taxonomy" id="1082931"/>
    <lineage>
        <taxon>Bacteria</taxon>
        <taxon>Pseudomonadati</taxon>
        <taxon>Pseudomonadota</taxon>
        <taxon>Alphaproteobacteria</taxon>
        <taxon>Hyphomicrobiales</taxon>
        <taxon>Devosiaceae</taxon>
        <taxon>Pelagibacterium</taxon>
    </lineage>
</organism>
<dbReference type="PANTHER" id="PTHR43861">
    <property type="entry name" value="TRANS-ACONITATE 2-METHYLTRANSFERASE-RELATED"/>
    <property type="match status" value="1"/>
</dbReference>
<dbReference type="SUPFAM" id="SSF53335">
    <property type="entry name" value="S-adenosyl-L-methionine-dependent methyltransferases"/>
    <property type="match status" value="1"/>
</dbReference>
<dbReference type="GO" id="GO:0008757">
    <property type="term" value="F:S-adenosylmethionine-dependent methyltransferase activity"/>
    <property type="evidence" value="ECO:0007669"/>
    <property type="project" value="InterPro"/>
</dbReference>
<evidence type="ECO:0000313" key="3">
    <source>
        <dbReference type="Proteomes" id="UP000008850"/>
    </source>
</evidence>
<dbReference type="GO" id="GO:0032259">
    <property type="term" value="P:methylation"/>
    <property type="evidence" value="ECO:0007669"/>
    <property type="project" value="UniProtKB-KW"/>
</dbReference>
<dbReference type="eggNOG" id="COG4976">
    <property type="taxonomic scope" value="Bacteria"/>
</dbReference>
<proteinExistence type="predicted"/>
<dbReference type="SUPFAM" id="SSF48452">
    <property type="entry name" value="TPR-like"/>
    <property type="match status" value="1"/>
</dbReference>
<evidence type="ECO:0000313" key="2">
    <source>
        <dbReference type="EMBL" id="AEQ52129.1"/>
    </source>
</evidence>
<dbReference type="Gene3D" id="3.40.50.150">
    <property type="entry name" value="Vaccinia Virus protein VP39"/>
    <property type="match status" value="1"/>
</dbReference>
<dbReference type="Proteomes" id="UP000008850">
    <property type="component" value="Chromosome"/>
</dbReference>
<dbReference type="PATRIC" id="fig|1082931.4.peg.2088"/>
<dbReference type="InterPro" id="IPR013216">
    <property type="entry name" value="Methyltransf_11"/>
</dbReference>
<dbReference type="Pfam" id="PF08241">
    <property type="entry name" value="Methyltransf_11"/>
    <property type="match status" value="1"/>
</dbReference>
<dbReference type="AlphaFoldDB" id="G4RGU0"/>
<protein>
    <submittedName>
        <fullName evidence="2">Methyltransferase type 12</fullName>
    </submittedName>
</protein>
<gene>
    <name evidence="2" type="ordered locus">KKY_2120</name>
</gene>
<reference evidence="2 3" key="1">
    <citation type="journal article" date="2012" name="J. Bacteriol.">
        <title>Complete genome sequence of Pelagibacterium halotolerans B2T.</title>
        <authorList>
            <person name="Huo Y.Y."/>
            <person name="Cheng H."/>
            <person name="Han X.F."/>
            <person name="Jiang X.W."/>
            <person name="Sun C."/>
            <person name="Zhang X.Q."/>
            <person name="Zhu X.F."/>
            <person name="Liu Y.F."/>
            <person name="Li P.F."/>
            <person name="Ni P.X."/>
            <person name="Wu M."/>
        </authorList>
    </citation>
    <scope>NUCLEOTIDE SEQUENCE [LARGE SCALE GENOMIC DNA]</scope>
    <source>
        <strain evidence="3">DSM 22347 / JCM 15775 / CGMCC 1.7692 / B2</strain>
    </source>
</reference>
<dbReference type="HOGENOM" id="CLU_034833_0_0_5"/>
<keyword evidence="3" id="KW-1185">Reference proteome</keyword>
<dbReference type="EMBL" id="CP003075">
    <property type="protein sequence ID" value="AEQ52129.1"/>
    <property type="molecule type" value="Genomic_DNA"/>
</dbReference>
<dbReference type="Gene3D" id="1.25.40.10">
    <property type="entry name" value="Tetratricopeptide repeat domain"/>
    <property type="match status" value="1"/>
</dbReference>
<dbReference type="KEGG" id="phl:KKY_2120"/>
<keyword evidence="2" id="KW-0489">Methyltransferase</keyword>
<dbReference type="PANTHER" id="PTHR43861:SF1">
    <property type="entry name" value="TRANS-ACONITATE 2-METHYLTRANSFERASE"/>
    <property type="match status" value="1"/>
</dbReference>
<feature type="domain" description="Methyltransferase type 11" evidence="1">
    <location>
        <begin position="177"/>
        <end position="268"/>
    </location>
</feature>